<protein>
    <submittedName>
        <fullName evidence="2">Uncharacterized protein</fullName>
    </submittedName>
</protein>
<comment type="caution">
    <text evidence="2">The sequence shown here is derived from an EMBL/GenBank/DDBJ whole genome shotgun (WGS) entry which is preliminary data.</text>
</comment>
<gene>
    <name evidence="2" type="ORF">LIQ08_04470</name>
</gene>
<keyword evidence="1" id="KW-1133">Transmembrane helix</keyword>
<dbReference type="EMBL" id="JAJBOM010000004">
    <property type="protein sequence ID" value="MCB5618416.1"/>
    <property type="molecule type" value="Genomic_DNA"/>
</dbReference>
<keyword evidence="1" id="KW-0812">Transmembrane</keyword>
<keyword evidence="1" id="KW-0472">Membrane</keyword>
<organism evidence="2 3">
    <name type="scientific">Mediterraneibacter gnavus</name>
    <name type="common">Ruminococcus gnavus</name>
    <dbReference type="NCBI Taxonomy" id="33038"/>
    <lineage>
        <taxon>Bacteria</taxon>
        <taxon>Bacillati</taxon>
        <taxon>Bacillota</taxon>
        <taxon>Clostridia</taxon>
        <taxon>Lachnospirales</taxon>
        <taxon>Lachnospiraceae</taxon>
        <taxon>Mediterraneibacter</taxon>
    </lineage>
</organism>
<feature type="transmembrane region" description="Helical" evidence="1">
    <location>
        <begin position="51"/>
        <end position="75"/>
    </location>
</feature>
<name>A0AAJ1B3A1_MEDGN</name>
<evidence type="ECO:0000256" key="1">
    <source>
        <dbReference type="SAM" id="Phobius"/>
    </source>
</evidence>
<dbReference type="GeneID" id="73794545"/>
<dbReference type="RefSeq" id="WP_077726093.1">
    <property type="nucleotide sequence ID" value="NZ_JAAIQY010000003.1"/>
</dbReference>
<dbReference type="Proteomes" id="UP001297370">
    <property type="component" value="Unassembled WGS sequence"/>
</dbReference>
<reference evidence="2" key="1">
    <citation type="submission" date="2021-10" db="EMBL/GenBank/DDBJ databases">
        <title>Collection of gut derived symbiotic bacterial strains cultured from healthy donors.</title>
        <authorList>
            <person name="Lin H."/>
            <person name="Littmann E."/>
            <person name="Claire K."/>
            <person name="Pamer E."/>
        </authorList>
    </citation>
    <scope>NUCLEOTIDE SEQUENCE</scope>
    <source>
        <strain evidence="2">MSK.23.18</strain>
    </source>
</reference>
<proteinExistence type="predicted"/>
<dbReference type="AlphaFoldDB" id="A0AAJ1B3A1"/>
<sequence length="174" mass="20187">MENLSAYRYCIAMKKGRKILNLIVGCLMILISIIFITTTVFSCIFMQEFVYYTFLTIFLVIIPLPLFIFGIIGIVSATKRVEVYKGKVIYHIGFKNKEYRMSDIKTSKTKSETYRTGLDYGNIVPTYSYDKLTVFYDKKGKKIFKFGLAYDNVERLKADVNNTQKSIAKQHNKN</sequence>
<evidence type="ECO:0000313" key="3">
    <source>
        <dbReference type="Proteomes" id="UP001297370"/>
    </source>
</evidence>
<evidence type="ECO:0000313" key="2">
    <source>
        <dbReference type="EMBL" id="MCB5618416.1"/>
    </source>
</evidence>
<accession>A0AAJ1B3A1</accession>
<feature type="transmembrane region" description="Helical" evidence="1">
    <location>
        <begin position="20"/>
        <end position="45"/>
    </location>
</feature>